<dbReference type="Pfam" id="PF00034">
    <property type="entry name" value="Cytochrom_C"/>
    <property type="match status" value="1"/>
</dbReference>
<feature type="chain" id="PRO_5038079975" description="Cytochrome c domain-containing protein" evidence="6">
    <location>
        <begin position="30"/>
        <end position="174"/>
    </location>
</feature>
<dbReference type="GO" id="GO:0046872">
    <property type="term" value="F:metal ion binding"/>
    <property type="evidence" value="ECO:0007669"/>
    <property type="project" value="UniProtKB-KW"/>
</dbReference>
<name>A0A919AIV1_9PROT</name>
<proteinExistence type="predicted"/>
<accession>A0A919AIV1</accession>
<keyword evidence="1 4" id="KW-0349">Heme</keyword>
<dbReference type="AlphaFoldDB" id="A0A919AIV1"/>
<organism evidence="8 9">
    <name type="scientific">Kordiimonas sediminis</name>
    <dbReference type="NCBI Taxonomy" id="1735581"/>
    <lineage>
        <taxon>Bacteria</taxon>
        <taxon>Pseudomonadati</taxon>
        <taxon>Pseudomonadota</taxon>
        <taxon>Alphaproteobacteria</taxon>
        <taxon>Kordiimonadales</taxon>
        <taxon>Kordiimonadaceae</taxon>
        <taxon>Kordiimonas</taxon>
    </lineage>
</organism>
<dbReference type="InterPro" id="IPR036909">
    <property type="entry name" value="Cyt_c-like_dom_sf"/>
</dbReference>
<keyword evidence="2 4" id="KW-0479">Metal-binding</keyword>
<dbReference type="EMBL" id="BNCI01000001">
    <property type="protein sequence ID" value="GHF10920.1"/>
    <property type="molecule type" value="Genomic_DNA"/>
</dbReference>
<evidence type="ECO:0000313" key="9">
    <source>
        <dbReference type="Proteomes" id="UP000630923"/>
    </source>
</evidence>
<evidence type="ECO:0000259" key="7">
    <source>
        <dbReference type="PROSITE" id="PS51007"/>
    </source>
</evidence>
<dbReference type="PROSITE" id="PS51007">
    <property type="entry name" value="CYTC"/>
    <property type="match status" value="1"/>
</dbReference>
<evidence type="ECO:0000256" key="1">
    <source>
        <dbReference type="ARBA" id="ARBA00022617"/>
    </source>
</evidence>
<evidence type="ECO:0000256" key="4">
    <source>
        <dbReference type="PROSITE-ProRule" id="PRU00433"/>
    </source>
</evidence>
<keyword evidence="9" id="KW-1185">Reference proteome</keyword>
<dbReference type="InterPro" id="IPR009056">
    <property type="entry name" value="Cyt_c-like_dom"/>
</dbReference>
<evidence type="ECO:0000256" key="6">
    <source>
        <dbReference type="SAM" id="SignalP"/>
    </source>
</evidence>
<feature type="signal peptide" evidence="6">
    <location>
        <begin position="1"/>
        <end position="29"/>
    </location>
</feature>
<dbReference type="Gene3D" id="1.10.760.10">
    <property type="entry name" value="Cytochrome c-like domain"/>
    <property type="match status" value="1"/>
</dbReference>
<keyword evidence="6" id="KW-0732">Signal</keyword>
<feature type="region of interest" description="Disordered" evidence="5">
    <location>
        <begin position="151"/>
        <end position="174"/>
    </location>
</feature>
<gene>
    <name evidence="8" type="ORF">GCM10017044_00750</name>
</gene>
<dbReference type="GO" id="GO:0020037">
    <property type="term" value="F:heme binding"/>
    <property type="evidence" value="ECO:0007669"/>
    <property type="project" value="InterPro"/>
</dbReference>
<dbReference type="GO" id="GO:0009055">
    <property type="term" value="F:electron transfer activity"/>
    <property type="evidence" value="ECO:0007669"/>
    <property type="project" value="InterPro"/>
</dbReference>
<keyword evidence="3 4" id="KW-0408">Iron</keyword>
<dbReference type="Proteomes" id="UP000630923">
    <property type="component" value="Unassembled WGS sequence"/>
</dbReference>
<comment type="caution">
    <text evidence="8">The sequence shown here is derived from an EMBL/GenBank/DDBJ whole genome shotgun (WGS) entry which is preliminary data.</text>
</comment>
<evidence type="ECO:0000256" key="3">
    <source>
        <dbReference type="ARBA" id="ARBA00023004"/>
    </source>
</evidence>
<reference evidence="8" key="1">
    <citation type="journal article" date="2014" name="Int. J. Syst. Evol. Microbiol.">
        <title>Complete genome sequence of Corynebacterium casei LMG S-19264T (=DSM 44701T), isolated from a smear-ripened cheese.</title>
        <authorList>
            <consortium name="US DOE Joint Genome Institute (JGI-PGF)"/>
            <person name="Walter F."/>
            <person name="Albersmeier A."/>
            <person name="Kalinowski J."/>
            <person name="Ruckert C."/>
        </authorList>
    </citation>
    <scope>NUCLEOTIDE SEQUENCE</scope>
    <source>
        <strain evidence="8">KCTC 42590</strain>
    </source>
</reference>
<evidence type="ECO:0000256" key="5">
    <source>
        <dbReference type="SAM" id="MobiDB-lite"/>
    </source>
</evidence>
<sequence length="174" mass="18382">MKWSVKSSVRSSFTAAIVVGLFSAMPVSALSEVSALSGTNEAGAKAYKRCAACHLATGKGVPGAFPPIDNRLTGLMATPEGRDYLVMIISAGLMGPIAVDGMTYRGIMPAQGNILKHDGIANALNYIATDLSETPEDFAPFTAEEVKEITARHKGMNSRGTHGLRQPAWDSVKE</sequence>
<evidence type="ECO:0000256" key="2">
    <source>
        <dbReference type="ARBA" id="ARBA00022723"/>
    </source>
</evidence>
<reference evidence="8" key="2">
    <citation type="submission" date="2020-09" db="EMBL/GenBank/DDBJ databases">
        <authorList>
            <person name="Sun Q."/>
            <person name="Kim S."/>
        </authorList>
    </citation>
    <scope>NUCLEOTIDE SEQUENCE</scope>
    <source>
        <strain evidence="8">KCTC 42590</strain>
    </source>
</reference>
<protein>
    <recommendedName>
        <fullName evidence="7">Cytochrome c domain-containing protein</fullName>
    </recommendedName>
</protein>
<dbReference type="RefSeq" id="WP_191249582.1">
    <property type="nucleotide sequence ID" value="NZ_BNCI01000001.1"/>
</dbReference>
<feature type="domain" description="Cytochrome c" evidence="7">
    <location>
        <begin position="38"/>
        <end position="131"/>
    </location>
</feature>
<evidence type="ECO:0000313" key="8">
    <source>
        <dbReference type="EMBL" id="GHF10920.1"/>
    </source>
</evidence>
<dbReference type="SUPFAM" id="SSF46626">
    <property type="entry name" value="Cytochrome c"/>
    <property type="match status" value="1"/>
</dbReference>